<accession>A0A9P9F492</accession>
<feature type="compositionally biased region" description="Basic and acidic residues" evidence="1">
    <location>
        <begin position="14"/>
        <end position="27"/>
    </location>
</feature>
<evidence type="ECO:0000313" key="2">
    <source>
        <dbReference type="EMBL" id="KAH7151941.1"/>
    </source>
</evidence>
<reference evidence="2" key="1">
    <citation type="journal article" date="2021" name="Nat. Commun.">
        <title>Genetic determinants of endophytism in the Arabidopsis root mycobiome.</title>
        <authorList>
            <person name="Mesny F."/>
            <person name="Miyauchi S."/>
            <person name="Thiergart T."/>
            <person name="Pickel B."/>
            <person name="Atanasova L."/>
            <person name="Karlsson M."/>
            <person name="Huettel B."/>
            <person name="Barry K.W."/>
            <person name="Haridas S."/>
            <person name="Chen C."/>
            <person name="Bauer D."/>
            <person name="Andreopoulos W."/>
            <person name="Pangilinan J."/>
            <person name="LaButti K."/>
            <person name="Riley R."/>
            <person name="Lipzen A."/>
            <person name="Clum A."/>
            <person name="Drula E."/>
            <person name="Henrissat B."/>
            <person name="Kohler A."/>
            <person name="Grigoriev I.V."/>
            <person name="Martin F.M."/>
            <person name="Hacquard S."/>
        </authorList>
    </citation>
    <scope>NUCLEOTIDE SEQUENCE</scope>
    <source>
        <strain evidence="2">MPI-CAGE-AT-0021</strain>
    </source>
</reference>
<dbReference type="Proteomes" id="UP000717696">
    <property type="component" value="Unassembled WGS sequence"/>
</dbReference>
<feature type="region of interest" description="Disordered" evidence="1">
    <location>
        <begin position="1"/>
        <end position="37"/>
    </location>
</feature>
<sequence>MAYVNGRTSDTTLIEDHSDMSDHENSHRYRPPHALGYYQEPPEEFEIHEDDLNEDISEWLETVISQTQSVPFSVSYNAFSQHFTEAVKRALHQQSCIFDLAGPDSSAQEYLTNPHRINRDLLQNFLSSAFLHDLAELWTMAQYLSSALKKLVIDMDRIQRDGEIAEDPAALASRLLLLGILVPHLKKINQLMGSPPGGSS</sequence>
<protein>
    <submittedName>
        <fullName evidence="2">Uncharacterized protein</fullName>
    </submittedName>
</protein>
<comment type="caution">
    <text evidence="2">The sequence shown here is derived from an EMBL/GenBank/DDBJ whole genome shotgun (WGS) entry which is preliminary data.</text>
</comment>
<name>A0A9P9F492_9HYPO</name>
<keyword evidence="3" id="KW-1185">Reference proteome</keyword>
<evidence type="ECO:0000256" key="1">
    <source>
        <dbReference type="SAM" id="MobiDB-lite"/>
    </source>
</evidence>
<dbReference type="EMBL" id="JAGMUU010000005">
    <property type="protein sequence ID" value="KAH7151941.1"/>
    <property type="molecule type" value="Genomic_DNA"/>
</dbReference>
<evidence type="ECO:0000313" key="3">
    <source>
        <dbReference type="Proteomes" id="UP000717696"/>
    </source>
</evidence>
<proteinExistence type="predicted"/>
<gene>
    <name evidence="2" type="ORF">B0J13DRAFT_522269</name>
</gene>
<feature type="compositionally biased region" description="Polar residues" evidence="1">
    <location>
        <begin position="1"/>
        <end position="12"/>
    </location>
</feature>
<dbReference type="AlphaFoldDB" id="A0A9P9F492"/>
<organism evidence="2 3">
    <name type="scientific">Dactylonectria estremocensis</name>
    <dbReference type="NCBI Taxonomy" id="1079267"/>
    <lineage>
        <taxon>Eukaryota</taxon>
        <taxon>Fungi</taxon>
        <taxon>Dikarya</taxon>
        <taxon>Ascomycota</taxon>
        <taxon>Pezizomycotina</taxon>
        <taxon>Sordariomycetes</taxon>
        <taxon>Hypocreomycetidae</taxon>
        <taxon>Hypocreales</taxon>
        <taxon>Nectriaceae</taxon>
        <taxon>Dactylonectria</taxon>
    </lineage>
</organism>